<name>A0ABC9TZ82_CLOSY</name>
<dbReference type="AlphaFoldDB" id="A0ABC9TZ82"/>
<gene>
    <name evidence="1" type="ORF">CLOSYM_01743</name>
</gene>
<accession>A0ABC9TZ82</accession>
<evidence type="ECO:0000313" key="1">
    <source>
        <dbReference type="EMBL" id="ERI78021.1"/>
    </source>
</evidence>
<proteinExistence type="predicted"/>
<reference evidence="1 2" key="1">
    <citation type="submission" date="2013-07" db="EMBL/GenBank/DDBJ databases">
        <authorList>
            <person name="Weinstock G."/>
            <person name="Sodergren E."/>
            <person name="Wylie T."/>
            <person name="Fulton L."/>
            <person name="Fulton R."/>
            <person name="Fronick C."/>
            <person name="O'Laughlin M."/>
            <person name="Godfrey J."/>
            <person name="Miner T."/>
            <person name="Herter B."/>
            <person name="Appelbaum E."/>
            <person name="Cordes M."/>
            <person name="Lek S."/>
            <person name="Wollam A."/>
            <person name="Pepin K.H."/>
            <person name="Palsikar V.B."/>
            <person name="Mitreva M."/>
            <person name="Wilson R.K."/>
        </authorList>
    </citation>
    <scope>NUCLEOTIDE SEQUENCE [LARGE SCALE GENOMIC DNA]</scope>
    <source>
        <strain evidence="1 2">ATCC 14940</strain>
    </source>
</reference>
<dbReference type="EMBL" id="AWSU01000135">
    <property type="protein sequence ID" value="ERI78021.1"/>
    <property type="molecule type" value="Genomic_DNA"/>
</dbReference>
<organism evidence="1 2">
    <name type="scientific">[Clostridium] symbiosum ATCC 14940</name>
    <dbReference type="NCBI Taxonomy" id="411472"/>
    <lineage>
        <taxon>Bacteria</taxon>
        <taxon>Bacillati</taxon>
        <taxon>Bacillota</taxon>
        <taxon>Clostridia</taxon>
        <taxon>Lachnospirales</taxon>
        <taxon>Lachnospiraceae</taxon>
        <taxon>Otoolea</taxon>
    </lineage>
</organism>
<dbReference type="Proteomes" id="UP000016491">
    <property type="component" value="Unassembled WGS sequence"/>
</dbReference>
<sequence>MADRNSAVFWKPVVTIHAVRTVTAGFEQGLIAESSAQQLGRKC</sequence>
<comment type="caution">
    <text evidence="1">The sequence shown here is derived from an EMBL/GenBank/DDBJ whole genome shotgun (WGS) entry which is preliminary data.</text>
</comment>
<evidence type="ECO:0000313" key="2">
    <source>
        <dbReference type="Proteomes" id="UP000016491"/>
    </source>
</evidence>
<protein>
    <submittedName>
        <fullName evidence="1">Uncharacterized protein</fullName>
    </submittedName>
</protein>